<evidence type="ECO:0000313" key="11">
    <source>
        <dbReference type="EMBL" id="ABO34751.1"/>
    </source>
</evidence>
<dbReference type="UniPathway" id="UPA00048">
    <property type="reaction ID" value="UER00071"/>
</dbReference>
<dbReference type="OrthoDB" id="255at2157"/>
<dbReference type="HOGENOM" id="CLU_006714_3_4_2"/>
<keyword evidence="8 9" id="KW-0100">Branched-chain amino acid biosynthesis</keyword>
<dbReference type="EC" id="4.2.1.33" evidence="9"/>
<dbReference type="Proteomes" id="UP000000253">
    <property type="component" value="Chromosome"/>
</dbReference>
<evidence type="ECO:0000256" key="1">
    <source>
        <dbReference type="ARBA" id="ARBA00022430"/>
    </source>
</evidence>
<comment type="function">
    <text evidence="9">Catalyzes the isomerization between 2-isopropylmalate and 3-isopropylmalate, via the formation of 2-isopropylmaleate.</text>
</comment>
<keyword evidence="1 9" id="KW-0432">Leucine biosynthesis</keyword>
<dbReference type="InterPro" id="IPR036008">
    <property type="entry name" value="Aconitase_4Fe-4S_dom"/>
</dbReference>
<dbReference type="Pfam" id="PF00330">
    <property type="entry name" value="Aconitase"/>
    <property type="match status" value="1"/>
</dbReference>
<dbReference type="PRINTS" id="PR00415">
    <property type="entry name" value="ACONITASE"/>
</dbReference>
<feature type="binding site" evidence="9">
    <location>
        <position position="368"/>
    </location>
    <ligand>
        <name>[4Fe-4S] cluster</name>
        <dbReference type="ChEBI" id="CHEBI:49883"/>
    </ligand>
</feature>
<evidence type="ECO:0000256" key="7">
    <source>
        <dbReference type="ARBA" id="ARBA00023239"/>
    </source>
</evidence>
<proteinExistence type="inferred from homology"/>
<dbReference type="STRING" id="402880.MmarC5_0436"/>
<dbReference type="HAMAP" id="MF_01027">
    <property type="entry name" value="LeuC_type2"/>
    <property type="match status" value="1"/>
</dbReference>
<dbReference type="SUPFAM" id="SSF53732">
    <property type="entry name" value="Aconitase iron-sulfur domain"/>
    <property type="match status" value="1"/>
</dbReference>
<evidence type="ECO:0000256" key="5">
    <source>
        <dbReference type="ARBA" id="ARBA00023004"/>
    </source>
</evidence>
<dbReference type="RefSeq" id="WP_011868206.1">
    <property type="nucleotide sequence ID" value="NC_009135.1"/>
</dbReference>
<keyword evidence="2 9" id="KW-0004">4Fe-4S</keyword>
<dbReference type="PANTHER" id="PTHR43822:SF22">
    <property type="entry name" value="ISOPROPYLMALATE_CITRAMALATE ISOMERASE LARGE SUBUNIT"/>
    <property type="match status" value="1"/>
</dbReference>
<dbReference type="InterPro" id="IPR033941">
    <property type="entry name" value="IPMI_cat"/>
</dbReference>
<dbReference type="PANTHER" id="PTHR43822">
    <property type="entry name" value="HOMOACONITASE, MITOCHONDRIAL-RELATED"/>
    <property type="match status" value="1"/>
</dbReference>
<gene>
    <name evidence="9" type="primary">leuC</name>
    <name evidence="11" type="ordered locus">MmarC5_0436</name>
</gene>
<feature type="binding site" evidence="9">
    <location>
        <position position="304"/>
    </location>
    <ligand>
        <name>[4Fe-4S] cluster</name>
        <dbReference type="ChEBI" id="CHEBI:49883"/>
    </ligand>
</feature>
<dbReference type="InterPro" id="IPR050067">
    <property type="entry name" value="IPM_dehydratase_rel_enz"/>
</dbReference>
<comment type="catalytic activity">
    <reaction evidence="9">
        <text>(2R,3S)-3-isopropylmalate = (2S)-2-isopropylmalate</text>
        <dbReference type="Rhea" id="RHEA:32287"/>
        <dbReference type="ChEBI" id="CHEBI:1178"/>
        <dbReference type="ChEBI" id="CHEBI:35121"/>
        <dbReference type="EC" id="4.2.1.33"/>
    </reaction>
</comment>
<evidence type="ECO:0000256" key="6">
    <source>
        <dbReference type="ARBA" id="ARBA00023014"/>
    </source>
</evidence>
<dbReference type="GO" id="GO:0046872">
    <property type="term" value="F:metal ion binding"/>
    <property type="evidence" value="ECO:0007669"/>
    <property type="project" value="UniProtKB-KW"/>
</dbReference>
<evidence type="ECO:0000256" key="3">
    <source>
        <dbReference type="ARBA" id="ARBA00022605"/>
    </source>
</evidence>
<dbReference type="InterPro" id="IPR001030">
    <property type="entry name" value="Acoase/IPM_deHydtase_lsu_aba"/>
</dbReference>
<comment type="subunit">
    <text evidence="9">Heterodimer of LeuC and LeuD.</text>
</comment>
<dbReference type="NCBIfam" id="TIGR01343">
    <property type="entry name" value="hacA_fam"/>
    <property type="match status" value="1"/>
</dbReference>
<dbReference type="CDD" id="cd01583">
    <property type="entry name" value="IPMI"/>
    <property type="match status" value="1"/>
</dbReference>
<dbReference type="KEGG" id="mmq:MmarC5_0436"/>
<dbReference type="GO" id="GO:0051539">
    <property type="term" value="F:4 iron, 4 sulfur cluster binding"/>
    <property type="evidence" value="ECO:0007669"/>
    <property type="project" value="UniProtKB-KW"/>
</dbReference>
<dbReference type="Gene3D" id="3.30.499.10">
    <property type="entry name" value="Aconitase, domain 3"/>
    <property type="match status" value="2"/>
</dbReference>
<dbReference type="GO" id="GO:0003861">
    <property type="term" value="F:3-isopropylmalate dehydratase activity"/>
    <property type="evidence" value="ECO:0007669"/>
    <property type="project" value="UniProtKB-UniRule"/>
</dbReference>
<evidence type="ECO:0000256" key="4">
    <source>
        <dbReference type="ARBA" id="ARBA00022723"/>
    </source>
</evidence>
<protein>
    <recommendedName>
        <fullName evidence="9">3-isopropylmalate dehydratase large subunit</fullName>
        <ecNumber evidence="9">4.2.1.33</ecNumber>
    </recommendedName>
    <alternativeName>
        <fullName evidence="9">Alpha-IPM isomerase</fullName>
        <shortName evidence="9">IPMI</shortName>
    </alternativeName>
    <alternativeName>
        <fullName evidence="9">Isopropylmalate isomerase</fullName>
    </alternativeName>
</protein>
<dbReference type="InterPro" id="IPR011826">
    <property type="entry name" value="HAcnase/IPMdehydase_lsu_prok"/>
</dbReference>
<dbReference type="DNASU" id="4927814"/>
<feature type="binding site" evidence="9">
    <location>
        <position position="365"/>
    </location>
    <ligand>
        <name>[4Fe-4S] cluster</name>
        <dbReference type="ChEBI" id="CHEBI:49883"/>
    </ligand>
</feature>
<reference evidence="11 12" key="1">
    <citation type="submission" date="2007-03" db="EMBL/GenBank/DDBJ databases">
        <title>Complete sequence of chromosome of Methanococcus maripaludis C5.</title>
        <authorList>
            <consortium name="US DOE Joint Genome Institute"/>
            <person name="Copeland A."/>
            <person name="Lucas S."/>
            <person name="Lapidus A."/>
            <person name="Barry K."/>
            <person name="Glavina del Rio T."/>
            <person name="Dalin E."/>
            <person name="Tice H."/>
            <person name="Pitluck S."/>
            <person name="Chertkov O."/>
            <person name="Brettin T."/>
            <person name="Bruce D."/>
            <person name="Han C."/>
            <person name="Detter J.C."/>
            <person name="Schmutz J."/>
            <person name="Larimer F."/>
            <person name="Land M."/>
            <person name="Hauser L."/>
            <person name="Kyrpides N."/>
            <person name="Mikhailova N."/>
            <person name="Sieprawska-Lupa M."/>
            <person name="Whitman W.B."/>
            <person name="Richardson P."/>
        </authorList>
    </citation>
    <scope>NUCLEOTIDE SEQUENCE [LARGE SCALE GENOMIC DNA]</scope>
    <source>
        <strain evidence="12">C5 / ATCC BAA-1333</strain>
    </source>
</reference>
<dbReference type="GeneID" id="4927814"/>
<sequence>MAMTLAEKILAKASGNTQVSPGDIVMAKVETAMVHDITGPLSVNTLKKEGISKVWDNEKIVIPFDHQIPADSINAAENHILMRNFVKEQNIKHFYDIREGVCHQVLPEKGHIVPGTVVVGADSHTCTYGAFGAFATGIGSTDMAAAFATGELWFKVPETLYFNITGELKPEVMSKDVILSIIGMVGADGATYKAAQFAGNTVDNMTIASRMTMSNMAIEMGGKAGLIAPDDKTINYVKNAMEMNNTAKPFEFILGDKDAEFEKKFEIDVSNLEPVMACPHNVDNVKAVREVAGTPIDQVFIGSCTNGRLEDLRAALEVIEKHGGISKDIRVVVTPASRSIMLEAIDEGLIKKFYQYGCVVTNPSCSACMGALYGLLGPGEVGIATSNRNFRGREGSLESDVYLASPITAAACAVKGEIVDPRDL</sequence>
<dbReference type="EMBL" id="CP000609">
    <property type="protein sequence ID" value="ABO34751.1"/>
    <property type="molecule type" value="Genomic_DNA"/>
</dbReference>
<dbReference type="PROSITE" id="PS01244">
    <property type="entry name" value="ACONITASE_2"/>
    <property type="match status" value="1"/>
</dbReference>
<dbReference type="InterPro" id="IPR018136">
    <property type="entry name" value="Aconitase_4Fe-4S_BS"/>
</dbReference>
<feature type="domain" description="Aconitase/3-isopropylmalate dehydratase large subunit alpha/beta/alpha" evidence="10">
    <location>
        <begin position="21"/>
        <end position="290"/>
    </location>
</feature>
<evidence type="ECO:0000256" key="2">
    <source>
        <dbReference type="ARBA" id="ARBA00022485"/>
    </source>
</evidence>
<comment type="cofactor">
    <cofactor evidence="9">
        <name>[4Fe-4S] cluster</name>
        <dbReference type="ChEBI" id="CHEBI:49883"/>
    </cofactor>
    <text evidence="9">Binds 1 [4Fe-4S] cluster per subunit.</text>
</comment>
<keyword evidence="6 9" id="KW-0411">Iron-sulfur</keyword>
<evidence type="ECO:0000256" key="9">
    <source>
        <dbReference type="HAMAP-Rule" id="MF_01027"/>
    </source>
</evidence>
<organism evidence="11 12">
    <name type="scientific">Methanococcus maripaludis (strain C5 / ATCC BAA-1333)</name>
    <dbReference type="NCBI Taxonomy" id="402880"/>
    <lineage>
        <taxon>Archaea</taxon>
        <taxon>Methanobacteriati</taxon>
        <taxon>Methanobacteriota</taxon>
        <taxon>Methanomada group</taxon>
        <taxon>Methanococci</taxon>
        <taxon>Methanococcales</taxon>
        <taxon>Methanococcaceae</taxon>
        <taxon>Methanococcus</taxon>
    </lineage>
</organism>
<keyword evidence="7 9" id="KW-0456">Lyase</keyword>
<dbReference type="InterPro" id="IPR006251">
    <property type="entry name" value="Homoacnase/IPMdehydase_lsu"/>
</dbReference>
<dbReference type="eggNOG" id="arCOG01698">
    <property type="taxonomic scope" value="Archaea"/>
</dbReference>
<dbReference type="NCBIfam" id="NF001614">
    <property type="entry name" value="PRK00402.1"/>
    <property type="match status" value="1"/>
</dbReference>
<evidence type="ECO:0000259" key="10">
    <source>
        <dbReference type="Pfam" id="PF00330"/>
    </source>
</evidence>
<keyword evidence="3 9" id="KW-0028">Amino-acid biosynthesis</keyword>
<name>A4FX22_METM5</name>
<dbReference type="InterPro" id="IPR015931">
    <property type="entry name" value="Acnase/IPM_dHydase_lsu_aba_1/3"/>
</dbReference>
<evidence type="ECO:0000256" key="8">
    <source>
        <dbReference type="ARBA" id="ARBA00023304"/>
    </source>
</evidence>
<dbReference type="GO" id="GO:0009098">
    <property type="term" value="P:L-leucine biosynthetic process"/>
    <property type="evidence" value="ECO:0007669"/>
    <property type="project" value="UniProtKB-UniRule"/>
</dbReference>
<comment type="similarity">
    <text evidence="9">Belongs to the aconitase/IPM isomerase family. LeuC type 2 subfamily.</text>
</comment>
<keyword evidence="4 9" id="KW-0479">Metal-binding</keyword>
<dbReference type="PROSITE" id="PS00450">
    <property type="entry name" value="ACONITASE_1"/>
    <property type="match status" value="1"/>
</dbReference>
<dbReference type="NCBIfam" id="TIGR02086">
    <property type="entry name" value="IPMI_arch"/>
    <property type="match status" value="1"/>
</dbReference>
<comment type="pathway">
    <text evidence="9">Amino-acid biosynthesis; L-leucine biosynthesis; L-leucine from 3-methyl-2-oxobutanoate: step 2/4.</text>
</comment>
<accession>A4FX22</accession>
<evidence type="ECO:0000313" key="12">
    <source>
        <dbReference type="Proteomes" id="UP000000253"/>
    </source>
</evidence>
<dbReference type="AlphaFoldDB" id="A4FX22"/>
<keyword evidence="5 9" id="KW-0408">Iron</keyword>